<gene>
    <name evidence="1" type="ORF">SAMN05444422_11335</name>
</gene>
<organism evidence="1 2">
    <name type="scientific">Natronobacterium haloterrestre</name>
    <name type="common">Halobiforma haloterrestris</name>
    <dbReference type="NCBI Taxonomy" id="148448"/>
    <lineage>
        <taxon>Archaea</taxon>
        <taxon>Methanobacteriati</taxon>
        <taxon>Methanobacteriota</taxon>
        <taxon>Stenosarchaea group</taxon>
        <taxon>Halobacteria</taxon>
        <taxon>Halobacteriales</taxon>
        <taxon>Natrialbaceae</taxon>
        <taxon>Natronobacterium</taxon>
    </lineage>
</organism>
<evidence type="ECO:0000313" key="1">
    <source>
        <dbReference type="EMBL" id="SFC65066.1"/>
    </source>
</evidence>
<keyword evidence="2" id="KW-1185">Reference proteome</keyword>
<dbReference type="EMBL" id="FOKW01000013">
    <property type="protein sequence ID" value="SFC65066.1"/>
    <property type="molecule type" value="Genomic_DNA"/>
</dbReference>
<name>A0A1I1KW96_NATHA</name>
<evidence type="ECO:0000313" key="2">
    <source>
        <dbReference type="Proteomes" id="UP000199161"/>
    </source>
</evidence>
<dbReference type="Proteomes" id="UP000199161">
    <property type="component" value="Unassembled WGS sequence"/>
</dbReference>
<dbReference type="AlphaFoldDB" id="A0A1I1KW96"/>
<sequence>MNARCPECDGLGELLEKRSLEGGVRGIFECSNCGTEWSTAI</sequence>
<protein>
    <submittedName>
        <fullName evidence="1">Uncharacterized protein</fullName>
    </submittedName>
</protein>
<accession>A0A1I1KW96</accession>
<reference evidence="2" key="1">
    <citation type="submission" date="2016-10" db="EMBL/GenBank/DDBJ databases">
        <authorList>
            <person name="Varghese N."/>
            <person name="Submissions S."/>
        </authorList>
    </citation>
    <scope>NUCLEOTIDE SEQUENCE [LARGE SCALE GENOMIC DNA]</scope>
    <source>
        <strain evidence="2">DSM 13078</strain>
    </source>
</reference>
<proteinExistence type="predicted"/>